<comment type="caution">
    <text evidence="3">The sequence shown here is derived from an EMBL/GenBank/DDBJ whole genome shotgun (WGS) entry which is preliminary data.</text>
</comment>
<dbReference type="Proteomes" id="UP001596042">
    <property type="component" value="Unassembled WGS sequence"/>
</dbReference>
<evidence type="ECO:0000313" key="3">
    <source>
        <dbReference type="EMBL" id="MFC4625014.1"/>
    </source>
</evidence>
<dbReference type="RefSeq" id="WP_374833759.1">
    <property type="nucleotide sequence ID" value="NZ_JBHEEZ010000031.1"/>
</dbReference>
<proteinExistence type="predicted"/>
<dbReference type="PANTHER" id="PTHR43968">
    <property type="match status" value="1"/>
</dbReference>
<dbReference type="InterPro" id="IPR040079">
    <property type="entry name" value="Glutathione_S-Trfase"/>
</dbReference>
<dbReference type="InterPro" id="IPR050983">
    <property type="entry name" value="GST_Omega/HSP26"/>
</dbReference>
<dbReference type="PROSITE" id="PS50405">
    <property type="entry name" value="GST_CTER"/>
    <property type="match status" value="1"/>
</dbReference>
<dbReference type="InterPro" id="IPR036249">
    <property type="entry name" value="Thioredoxin-like_sf"/>
</dbReference>
<dbReference type="PROSITE" id="PS50404">
    <property type="entry name" value="GST_NTER"/>
    <property type="match status" value="1"/>
</dbReference>
<dbReference type="SUPFAM" id="SSF52833">
    <property type="entry name" value="Thioredoxin-like"/>
    <property type="match status" value="1"/>
</dbReference>
<dbReference type="SUPFAM" id="SSF47616">
    <property type="entry name" value="GST C-terminal domain-like"/>
    <property type="match status" value="1"/>
</dbReference>
<feature type="domain" description="GST N-terminal" evidence="1">
    <location>
        <begin position="1"/>
        <end position="81"/>
    </location>
</feature>
<feature type="domain" description="GST C-terminal" evidence="2">
    <location>
        <begin position="86"/>
        <end position="217"/>
    </location>
</feature>
<dbReference type="InterPro" id="IPR004045">
    <property type="entry name" value="Glutathione_S-Trfase_N"/>
</dbReference>
<keyword evidence="4" id="KW-1185">Reference proteome</keyword>
<evidence type="ECO:0000313" key="4">
    <source>
        <dbReference type="Proteomes" id="UP001596042"/>
    </source>
</evidence>
<protein>
    <submittedName>
        <fullName evidence="3">Glutathione S-transferase family protein</fullName>
    </submittedName>
</protein>
<evidence type="ECO:0000259" key="2">
    <source>
        <dbReference type="PROSITE" id="PS50405"/>
    </source>
</evidence>
<accession>A0ABV9H5B5</accession>
<dbReference type="Gene3D" id="1.20.1050.10">
    <property type="match status" value="1"/>
</dbReference>
<dbReference type="EMBL" id="JBHSEL010000050">
    <property type="protein sequence ID" value="MFC4625014.1"/>
    <property type="molecule type" value="Genomic_DNA"/>
</dbReference>
<organism evidence="3 4">
    <name type="scientific">Daeguia caeni</name>
    <dbReference type="NCBI Taxonomy" id="439612"/>
    <lineage>
        <taxon>Bacteria</taxon>
        <taxon>Pseudomonadati</taxon>
        <taxon>Pseudomonadota</taxon>
        <taxon>Alphaproteobacteria</taxon>
        <taxon>Hyphomicrobiales</taxon>
        <taxon>Brucellaceae</taxon>
        <taxon>Daeguia</taxon>
    </lineage>
</organism>
<evidence type="ECO:0000259" key="1">
    <source>
        <dbReference type="PROSITE" id="PS50404"/>
    </source>
</evidence>
<dbReference type="PANTHER" id="PTHR43968:SF6">
    <property type="entry name" value="GLUTATHIONE S-TRANSFERASE OMEGA"/>
    <property type="match status" value="1"/>
</dbReference>
<reference evidence="4" key="1">
    <citation type="journal article" date="2019" name="Int. J. Syst. Evol. Microbiol.">
        <title>The Global Catalogue of Microorganisms (GCM) 10K type strain sequencing project: providing services to taxonomists for standard genome sequencing and annotation.</title>
        <authorList>
            <consortium name="The Broad Institute Genomics Platform"/>
            <consortium name="The Broad Institute Genome Sequencing Center for Infectious Disease"/>
            <person name="Wu L."/>
            <person name="Ma J."/>
        </authorList>
    </citation>
    <scope>NUCLEOTIDE SEQUENCE [LARGE SCALE GENOMIC DNA]</scope>
    <source>
        <strain evidence="4">CGMCC 1.15731</strain>
    </source>
</reference>
<sequence>MKLYEMEFGVYPRRVSIYLAEKGITDVERSPFDLSQGWPPKDMPKLSPLGTVPILQVDQDIIIRSSIAILEYLEERYPTPPMIGSTLAEKARTREFVALADEATTMFSFWVRKASPLFTGREELNRDAARLGAEWYYRRLREIDMLMSEKEGEFLVGNSPTIADCITYSTVQFAHDLYDVPYPEDAPRLMDWFHRFAARPSATSVPFPADLRAATQGLPALTWADYNLNVVCPGSGSVTASACDTR</sequence>
<dbReference type="SFLD" id="SFLDG00358">
    <property type="entry name" value="Main_(cytGST)"/>
    <property type="match status" value="1"/>
</dbReference>
<dbReference type="InterPro" id="IPR010987">
    <property type="entry name" value="Glutathione-S-Trfase_C-like"/>
</dbReference>
<dbReference type="InterPro" id="IPR004046">
    <property type="entry name" value="GST_C"/>
</dbReference>
<dbReference type="InterPro" id="IPR036282">
    <property type="entry name" value="Glutathione-S-Trfase_C_sf"/>
</dbReference>
<dbReference type="Gene3D" id="3.40.30.10">
    <property type="entry name" value="Glutaredoxin"/>
    <property type="match status" value="1"/>
</dbReference>
<gene>
    <name evidence="3" type="ORF">ACFO1V_07235</name>
</gene>
<dbReference type="SFLD" id="SFLDS00019">
    <property type="entry name" value="Glutathione_Transferase_(cytos"/>
    <property type="match status" value="1"/>
</dbReference>
<name>A0ABV9H5B5_9HYPH</name>
<dbReference type="Pfam" id="PF13417">
    <property type="entry name" value="GST_N_3"/>
    <property type="match status" value="1"/>
</dbReference>
<dbReference type="Pfam" id="PF14497">
    <property type="entry name" value="GST_C_3"/>
    <property type="match status" value="1"/>
</dbReference>